<evidence type="ECO:0000256" key="1">
    <source>
        <dbReference type="ARBA" id="ARBA00001974"/>
    </source>
</evidence>
<dbReference type="SUPFAM" id="SSF51905">
    <property type="entry name" value="FAD/NAD(P)-binding domain"/>
    <property type="match status" value="1"/>
</dbReference>
<evidence type="ECO:0000259" key="5">
    <source>
        <dbReference type="Pfam" id="PF22780"/>
    </source>
</evidence>
<accession>A0ABT2TS44</accession>
<dbReference type="InterPro" id="IPR023166">
    <property type="entry name" value="BaiN-like_dom_sf"/>
</dbReference>
<feature type="domain" description="RsdA/BaiN/AoA(So)-like Rossmann fold-like" evidence="4">
    <location>
        <begin position="3"/>
        <end position="388"/>
    </location>
</feature>
<proteinExistence type="predicted"/>
<dbReference type="NCBIfam" id="TIGR00275">
    <property type="entry name" value="aminoacetone oxidase family FAD-binding enzyme"/>
    <property type="match status" value="1"/>
</dbReference>
<dbReference type="InterPro" id="IPR004792">
    <property type="entry name" value="BaiN-like"/>
</dbReference>
<evidence type="ECO:0000256" key="2">
    <source>
        <dbReference type="ARBA" id="ARBA00022630"/>
    </source>
</evidence>
<keyword evidence="3" id="KW-0274">FAD</keyword>
<dbReference type="Proteomes" id="UP001652409">
    <property type="component" value="Unassembled WGS sequence"/>
</dbReference>
<name>A0ABT2TS44_9FIRM</name>
<sequence>MSDVIIVGGGASGLIASVMAARAGARVTVLEQNDKPGKKLSATGNGKCNLTNLSQKPEDYRGSDPEFSSFARKAFSVSDTLDFFTELGLCPVNKNNYIYPRSGQASSVTELLCMEAVRLGVKIKTNEKATELHQKKGKWTVLTKTWHYEADAVILSGGSSASAIAGSDGSCYQLAAALGHKIIKPLPALTAFKCSGSYFSGWAGVRTQANVTLLIDGSPRHRAEGEVQLTEYGISGIPVFQISRYGIRSLYNKEKVSLSIDFMPEIHTSDLDRFWENRKKRCPQKNERELLIGLFPEKLNKVICNYSKKRHIELPCLLKRFPLEVCGYLPYEQAQVCSGGVDTSEIDPHTMESRLCPGLYFAGELMDVDGTCGGYNLQWAWSSGACAGLHSAGVTGSSYKQGENI</sequence>
<keyword evidence="2" id="KW-0285">Flavoprotein</keyword>
<gene>
    <name evidence="6" type="ORF">OCV61_05695</name>
</gene>
<evidence type="ECO:0000259" key="4">
    <source>
        <dbReference type="Pfam" id="PF03486"/>
    </source>
</evidence>
<evidence type="ECO:0000313" key="7">
    <source>
        <dbReference type="Proteomes" id="UP001652409"/>
    </source>
</evidence>
<dbReference type="InterPro" id="IPR036188">
    <property type="entry name" value="FAD/NAD-bd_sf"/>
</dbReference>
<dbReference type="SUPFAM" id="SSF160996">
    <property type="entry name" value="HI0933 insert domain-like"/>
    <property type="match status" value="1"/>
</dbReference>
<dbReference type="Gene3D" id="2.40.30.10">
    <property type="entry name" value="Translation factors"/>
    <property type="match status" value="1"/>
</dbReference>
<comment type="caution">
    <text evidence="6">The sequence shown here is derived from an EMBL/GenBank/DDBJ whole genome shotgun (WGS) entry which is preliminary data.</text>
</comment>
<dbReference type="PANTHER" id="PTHR42887:SF2">
    <property type="entry name" value="OS12G0638800 PROTEIN"/>
    <property type="match status" value="1"/>
</dbReference>
<dbReference type="EMBL" id="JAOQJL010000008">
    <property type="protein sequence ID" value="MCU6764907.1"/>
    <property type="molecule type" value="Genomic_DNA"/>
</dbReference>
<reference evidence="6 7" key="1">
    <citation type="journal article" date="2021" name="ISME Commun">
        <title>Automated analysis of genomic sequences facilitates high-throughput and comprehensive description of bacteria.</title>
        <authorList>
            <person name="Hitch T.C.A."/>
        </authorList>
    </citation>
    <scope>NUCLEOTIDE SEQUENCE [LARGE SCALE GENOMIC DNA]</scope>
    <source>
        <strain evidence="6 7">Sanger_23</strain>
    </source>
</reference>
<keyword evidence="7" id="KW-1185">Reference proteome</keyword>
<dbReference type="Pfam" id="PF03486">
    <property type="entry name" value="HI0933_like"/>
    <property type="match status" value="1"/>
</dbReference>
<comment type="cofactor">
    <cofactor evidence="1">
        <name>FAD</name>
        <dbReference type="ChEBI" id="CHEBI:57692"/>
    </cofactor>
</comment>
<feature type="domain" description="RsdA/BaiN/AoA(So)-like insert" evidence="5">
    <location>
        <begin position="187"/>
        <end position="336"/>
    </location>
</feature>
<dbReference type="Gene3D" id="1.10.8.260">
    <property type="entry name" value="HI0933 insert domain-like"/>
    <property type="match status" value="1"/>
</dbReference>
<dbReference type="RefSeq" id="WP_158420985.1">
    <property type="nucleotide sequence ID" value="NZ_JAOQJL010000008.1"/>
</dbReference>
<dbReference type="PRINTS" id="PR00368">
    <property type="entry name" value="FADPNR"/>
</dbReference>
<dbReference type="Pfam" id="PF22780">
    <property type="entry name" value="HI0933_like_1st"/>
    <property type="match status" value="1"/>
</dbReference>
<dbReference type="PANTHER" id="PTHR42887">
    <property type="entry name" value="OS12G0638800 PROTEIN"/>
    <property type="match status" value="1"/>
</dbReference>
<dbReference type="Gene3D" id="3.50.50.60">
    <property type="entry name" value="FAD/NAD(P)-binding domain"/>
    <property type="match status" value="1"/>
</dbReference>
<dbReference type="InterPro" id="IPR055178">
    <property type="entry name" value="RsdA/BaiN/AoA(So)-like_dom"/>
</dbReference>
<organism evidence="6 7">
    <name type="scientific">Blautia ammoniilytica</name>
    <dbReference type="NCBI Taxonomy" id="2981782"/>
    <lineage>
        <taxon>Bacteria</taxon>
        <taxon>Bacillati</taxon>
        <taxon>Bacillota</taxon>
        <taxon>Clostridia</taxon>
        <taxon>Lachnospirales</taxon>
        <taxon>Lachnospiraceae</taxon>
        <taxon>Blautia</taxon>
    </lineage>
</organism>
<protein>
    <submittedName>
        <fullName evidence="6">NAD(P)/FAD-dependent oxidoreductase</fullName>
    </submittedName>
</protein>
<evidence type="ECO:0000313" key="6">
    <source>
        <dbReference type="EMBL" id="MCU6764907.1"/>
    </source>
</evidence>
<evidence type="ECO:0000256" key="3">
    <source>
        <dbReference type="ARBA" id="ARBA00022827"/>
    </source>
</evidence>
<dbReference type="InterPro" id="IPR057661">
    <property type="entry name" value="RsdA/BaiN/AoA(So)_Rossmann"/>
</dbReference>
<dbReference type="PRINTS" id="PR00411">
    <property type="entry name" value="PNDRDTASEI"/>
</dbReference>